<proteinExistence type="predicted"/>
<evidence type="ECO:0000313" key="1">
    <source>
        <dbReference type="EMBL" id="GAJ95257.1"/>
    </source>
</evidence>
<dbReference type="AlphaFoldDB" id="A0AA87QD78"/>
<sequence>MLLRLWERYHDAKDKTDTMSRLDSFIRRLTAQRDILNGIADEVKTLDGPVLELGLGNGRTFDHLRELFSDRRIVAFDRAANAYGPSMPEAGNLVLGEIKDTARDFIGIGASLAHADIGTGYEEKDAVTLTWLPEIMVGVLAPRGIAVSGLSLDHLDLEPLPLPAGVKAGRYFIYRRR</sequence>
<dbReference type="InterPro" id="IPR029063">
    <property type="entry name" value="SAM-dependent_MTases_sf"/>
</dbReference>
<protein>
    <recommendedName>
        <fullName evidence="3">S-adenosylmethionine-dependent methyltransferase</fullName>
    </recommendedName>
</protein>
<evidence type="ECO:0000313" key="2">
    <source>
        <dbReference type="Proteomes" id="UP000026941"/>
    </source>
</evidence>
<dbReference type="Gene3D" id="3.40.50.150">
    <property type="entry name" value="Vaccinia Virus protein VP39"/>
    <property type="match status" value="1"/>
</dbReference>
<dbReference type="SUPFAM" id="SSF53335">
    <property type="entry name" value="S-adenosyl-L-methionine-dependent methyltransferases"/>
    <property type="match status" value="1"/>
</dbReference>
<dbReference type="Proteomes" id="UP000026941">
    <property type="component" value="Unassembled WGS sequence"/>
</dbReference>
<gene>
    <name evidence="1" type="ORF">RRH01S_11_01650</name>
</gene>
<name>A0AA87QD78_RHIRH</name>
<comment type="caution">
    <text evidence="1">The sequence shown here is derived from an EMBL/GenBank/DDBJ whole genome shotgun (WGS) entry which is preliminary data.</text>
</comment>
<accession>A0AA87QD78</accession>
<reference evidence="1 2" key="1">
    <citation type="submission" date="2014-05" db="EMBL/GenBank/DDBJ databases">
        <title>Whole genome shotgun sequence of Rhizobium rhizogenes NBRC 13257.</title>
        <authorList>
            <person name="Katano-Makiyama Y."/>
            <person name="Hosoyama A."/>
            <person name="Hashimoto M."/>
            <person name="Hosoyama Y."/>
            <person name="Noguchi M."/>
            <person name="Tsuchikane K."/>
            <person name="Kimura A."/>
            <person name="Ohji S."/>
            <person name="Ichikawa N."/>
            <person name="Yamazoe A."/>
            <person name="Fujita N."/>
        </authorList>
    </citation>
    <scope>NUCLEOTIDE SEQUENCE [LARGE SCALE GENOMIC DNA]</scope>
    <source>
        <strain evidence="1 2">NBRC 13257</strain>
    </source>
</reference>
<evidence type="ECO:0008006" key="3">
    <source>
        <dbReference type="Google" id="ProtNLM"/>
    </source>
</evidence>
<dbReference type="EMBL" id="BAYX01000011">
    <property type="protein sequence ID" value="GAJ95257.1"/>
    <property type="molecule type" value="Genomic_DNA"/>
</dbReference>
<dbReference type="InterPro" id="IPR025690">
    <property type="entry name" value="Methyltransf_put"/>
</dbReference>
<dbReference type="Pfam" id="PF12692">
    <property type="entry name" value="Methyltransf_17"/>
    <property type="match status" value="1"/>
</dbReference>
<organism evidence="1 2">
    <name type="scientific">Rhizobium rhizogenes NBRC 13257</name>
    <dbReference type="NCBI Taxonomy" id="1220581"/>
    <lineage>
        <taxon>Bacteria</taxon>
        <taxon>Pseudomonadati</taxon>
        <taxon>Pseudomonadota</taxon>
        <taxon>Alphaproteobacteria</taxon>
        <taxon>Hyphomicrobiales</taxon>
        <taxon>Rhizobiaceae</taxon>
        <taxon>Rhizobium/Agrobacterium group</taxon>
        <taxon>Rhizobium</taxon>
    </lineage>
</organism>